<dbReference type="PROSITE" id="PS50262">
    <property type="entry name" value="G_PROTEIN_RECEP_F1_2"/>
    <property type="match status" value="1"/>
</dbReference>
<dbReference type="SUPFAM" id="SSF81321">
    <property type="entry name" value="Family A G protein-coupled receptor-like"/>
    <property type="match status" value="1"/>
</dbReference>
<dbReference type="EMBL" id="JAIWYP010000004">
    <property type="protein sequence ID" value="KAH3843851.1"/>
    <property type="molecule type" value="Genomic_DNA"/>
</dbReference>
<keyword evidence="7" id="KW-0807">Transducer</keyword>
<feature type="transmembrane region" description="Helical" evidence="8">
    <location>
        <begin position="38"/>
        <end position="55"/>
    </location>
</feature>
<reference evidence="10" key="1">
    <citation type="journal article" date="2019" name="bioRxiv">
        <title>The Genome of the Zebra Mussel, Dreissena polymorpha: A Resource for Invasive Species Research.</title>
        <authorList>
            <person name="McCartney M.A."/>
            <person name="Auch B."/>
            <person name="Kono T."/>
            <person name="Mallez S."/>
            <person name="Zhang Y."/>
            <person name="Obille A."/>
            <person name="Becker A."/>
            <person name="Abrahante J.E."/>
            <person name="Garbe J."/>
            <person name="Badalamenti J.P."/>
            <person name="Herman A."/>
            <person name="Mangelson H."/>
            <person name="Liachko I."/>
            <person name="Sullivan S."/>
            <person name="Sone E.D."/>
            <person name="Koren S."/>
            <person name="Silverstein K.A.T."/>
            <person name="Beckman K.B."/>
            <person name="Gohl D.M."/>
        </authorList>
    </citation>
    <scope>NUCLEOTIDE SEQUENCE</scope>
    <source>
        <strain evidence="10">Duluth1</strain>
        <tissue evidence="10">Whole animal</tissue>
    </source>
</reference>
<evidence type="ECO:0000256" key="2">
    <source>
        <dbReference type="ARBA" id="ARBA00022692"/>
    </source>
</evidence>
<dbReference type="AlphaFoldDB" id="A0A9D4KRM3"/>
<dbReference type="PANTHER" id="PTHR24243">
    <property type="entry name" value="G-PROTEIN COUPLED RECEPTOR"/>
    <property type="match status" value="1"/>
</dbReference>
<feature type="transmembrane region" description="Helical" evidence="8">
    <location>
        <begin position="190"/>
        <end position="213"/>
    </location>
</feature>
<dbReference type="Pfam" id="PF00001">
    <property type="entry name" value="7tm_1"/>
    <property type="match status" value="1"/>
</dbReference>
<comment type="subcellular location">
    <subcellularLocation>
        <location evidence="1">Membrane</location>
        <topology evidence="1">Multi-pass membrane protein</topology>
    </subcellularLocation>
</comment>
<evidence type="ECO:0000256" key="3">
    <source>
        <dbReference type="ARBA" id="ARBA00022989"/>
    </source>
</evidence>
<dbReference type="Gene3D" id="1.20.1070.10">
    <property type="entry name" value="Rhodopsin 7-helix transmembrane proteins"/>
    <property type="match status" value="1"/>
</dbReference>
<dbReference type="OrthoDB" id="9990906at2759"/>
<dbReference type="PANTHER" id="PTHR24243:SF233">
    <property type="entry name" value="THYROTROPIN-RELEASING HORMONE RECEPTOR"/>
    <property type="match status" value="1"/>
</dbReference>
<feature type="transmembrane region" description="Helical" evidence="8">
    <location>
        <begin position="106"/>
        <end position="126"/>
    </location>
</feature>
<feature type="transmembrane region" description="Helical" evidence="8">
    <location>
        <begin position="234"/>
        <end position="259"/>
    </location>
</feature>
<protein>
    <recommendedName>
        <fullName evidence="9">G-protein coupled receptors family 1 profile domain-containing protein</fullName>
    </recommendedName>
</protein>
<keyword evidence="11" id="KW-1185">Reference proteome</keyword>
<keyword evidence="6" id="KW-0675">Receptor</keyword>
<organism evidence="10 11">
    <name type="scientific">Dreissena polymorpha</name>
    <name type="common">Zebra mussel</name>
    <name type="synonym">Mytilus polymorpha</name>
    <dbReference type="NCBI Taxonomy" id="45954"/>
    <lineage>
        <taxon>Eukaryota</taxon>
        <taxon>Metazoa</taxon>
        <taxon>Spiralia</taxon>
        <taxon>Lophotrochozoa</taxon>
        <taxon>Mollusca</taxon>
        <taxon>Bivalvia</taxon>
        <taxon>Autobranchia</taxon>
        <taxon>Heteroconchia</taxon>
        <taxon>Euheterodonta</taxon>
        <taxon>Imparidentia</taxon>
        <taxon>Neoheterodontei</taxon>
        <taxon>Myida</taxon>
        <taxon>Dreissenoidea</taxon>
        <taxon>Dreissenidae</taxon>
        <taxon>Dreissena</taxon>
    </lineage>
</organism>
<dbReference type="InterPro" id="IPR017452">
    <property type="entry name" value="GPCR_Rhodpsn_7TM"/>
</dbReference>
<feature type="transmembrane region" description="Helical" evidence="8">
    <location>
        <begin position="147"/>
        <end position="170"/>
    </location>
</feature>
<evidence type="ECO:0000256" key="6">
    <source>
        <dbReference type="ARBA" id="ARBA00023170"/>
    </source>
</evidence>
<proteinExistence type="predicted"/>
<dbReference type="GO" id="GO:0004930">
    <property type="term" value="F:G protein-coupled receptor activity"/>
    <property type="evidence" value="ECO:0007669"/>
    <property type="project" value="UniProtKB-KW"/>
</dbReference>
<keyword evidence="4" id="KW-0297">G-protein coupled receptor</keyword>
<reference evidence="10" key="2">
    <citation type="submission" date="2020-11" db="EMBL/GenBank/DDBJ databases">
        <authorList>
            <person name="McCartney M.A."/>
            <person name="Auch B."/>
            <person name="Kono T."/>
            <person name="Mallez S."/>
            <person name="Becker A."/>
            <person name="Gohl D.M."/>
            <person name="Silverstein K.A.T."/>
            <person name="Koren S."/>
            <person name="Bechman K.B."/>
            <person name="Herman A."/>
            <person name="Abrahante J.E."/>
            <person name="Garbe J."/>
        </authorList>
    </citation>
    <scope>NUCLEOTIDE SEQUENCE</scope>
    <source>
        <strain evidence="10">Duluth1</strain>
        <tissue evidence="10">Whole animal</tissue>
    </source>
</reference>
<keyword evidence="3 8" id="KW-1133">Transmembrane helix</keyword>
<keyword evidence="5 8" id="KW-0472">Membrane</keyword>
<feature type="domain" description="G-protein coupled receptors family 1 profile" evidence="9">
    <location>
        <begin position="46"/>
        <end position="309"/>
    </location>
</feature>
<feature type="transmembrane region" description="Helical" evidence="8">
    <location>
        <begin position="67"/>
        <end position="86"/>
    </location>
</feature>
<evidence type="ECO:0000256" key="1">
    <source>
        <dbReference type="ARBA" id="ARBA00004141"/>
    </source>
</evidence>
<gene>
    <name evidence="10" type="ORF">DPMN_117382</name>
</gene>
<evidence type="ECO:0000256" key="7">
    <source>
        <dbReference type="ARBA" id="ARBA00023224"/>
    </source>
</evidence>
<comment type="caution">
    <text evidence="10">The sequence shown here is derived from an EMBL/GenBank/DDBJ whole genome shotgun (WGS) entry which is preliminary data.</text>
</comment>
<keyword evidence="2 8" id="KW-0812">Transmembrane</keyword>
<evidence type="ECO:0000313" key="11">
    <source>
        <dbReference type="Proteomes" id="UP000828390"/>
    </source>
</evidence>
<accession>A0A9D4KRM3</accession>
<name>A0A9D4KRM3_DREPO</name>
<evidence type="ECO:0000313" key="10">
    <source>
        <dbReference type="EMBL" id="KAH3843851.1"/>
    </source>
</evidence>
<evidence type="ECO:0000256" key="4">
    <source>
        <dbReference type="ARBA" id="ARBA00023040"/>
    </source>
</evidence>
<dbReference type="GO" id="GO:0005886">
    <property type="term" value="C:plasma membrane"/>
    <property type="evidence" value="ECO:0007669"/>
    <property type="project" value="TreeGrafter"/>
</dbReference>
<dbReference type="Proteomes" id="UP000828390">
    <property type="component" value="Unassembled WGS sequence"/>
</dbReference>
<feature type="transmembrane region" description="Helical" evidence="8">
    <location>
        <begin position="299"/>
        <end position="316"/>
    </location>
</feature>
<evidence type="ECO:0000256" key="8">
    <source>
        <dbReference type="SAM" id="Phobius"/>
    </source>
</evidence>
<sequence>MATVTEEPVSLFENRSYIEILLVTAPQVVTIDRVVTPFWYIIGFIGNPISAKIWLSRTVCNSNSSALYFGILAIVETLYLILHVIYELQMAWGYNTYNKRVSCELFNFFFITPQYMVPMLVLAFTTERYIAVCHPFVSEKYCTVTRAKIVICCMSIASIALGLVQVYIWAFDDVIGCVFRPSAIGFHTSWTWVTEMLLFLVIPVACLVINVLVIREIKRIQIQSAAHGQGGNPASTTTLLCVSFYFILTLLPATIFYAIQTSVPQGNPYLSLEKWASDPTWKSYFLYLTMRKAVEEICLSNYASYFIIYYITGTYFRKACKQMFMRFVSKIMMRSPNRAKHTDYSMSTKNGKEGKSAETVILTNLEP</sequence>
<dbReference type="InterPro" id="IPR000276">
    <property type="entry name" value="GPCR_Rhodpsn"/>
</dbReference>
<evidence type="ECO:0000256" key="5">
    <source>
        <dbReference type="ARBA" id="ARBA00023136"/>
    </source>
</evidence>
<evidence type="ECO:0000259" key="9">
    <source>
        <dbReference type="PROSITE" id="PS50262"/>
    </source>
</evidence>